<dbReference type="AlphaFoldDB" id="A0A8J4RCA8"/>
<proteinExistence type="predicted"/>
<dbReference type="Proteomes" id="UP000737018">
    <property type="component" value="Unassembled WGS sequence"/>
</dbReference>
<dbReference type="PANTHER" id="PTHR21650:SF4">
    <property type="entry name" value="MEMBRALIN"/>
    <property type="match status" value="1"/>
</dbReference>
<evidence type="ECO:0000313" key="2">
    <source>
        <dbReference type="Proteomes" id="UP000737018"/>
    </source>
</evidence>
<dbReference type="InterPro" id="IPR019144">
    <property type="entry name" value="Membralin"/>
</dbReference>
<sequence>MEKGYFLLLEEARSRHNIRIVNISILARHSCFGNRWQQILTNRIVGYDTVLMNSLLTSTSQDTVMNIYIKTMTEDDDKEFVAQACMSIADIIKEYGYVAIEQLLGNPGTIDHAPFVVKRTRRKKPGLCLSKILKHKVQQCMVLINPIMATIPLKHIIRKLHHHKCSLVVLAVHMVEIINFPQGRLMEHVEHLLRKQIRKHIDGTLGSVNLREAVKLPTGEDLNEWLAVNRICAN</sequence>
<dbReference type="EMBL" id="JRKL02001984">
    <property type="protein sequence ID" value="KAF3961021.1"/>
    <property type="molecule type" value="Genomic_DNA"/>
</dbReference>
<dbReference type="GO" id="GO:0034976">
    <property type="term" value="P:response to endoplasmic reticulum stress"/>
    <property type="evidence" value="ECO:0007669"/>
    <property type="project" value="TreeGrafter"/>
</dbReference>
<dbReference type="Pfam" id="PF09746">
    <property type="entry name" value="Membralin"/>
    <property type="match status" value="1"/>
</dbReference>
<gene>
    <name evidence="1" type="ORF">CMV_014314</name>
</gene>
<dbReference type="SUPFAM" id="SSF101152">
    <property type="entry name" value="Mob1/phocein"/>
    <property type="match status" value="1"/>
</dbReference>
<protein>
    <submittedName>
        <fullName evidence="1">Uncharacterized protein</fullName>
    </submittedName>
</protein>
<dbReference type="Gene3D" id="1.20.140.30">
    <property type="entry name" value="MOB kinase activator"/>
    <property type="match status" value="1"/>
</dbReference>
<dbReference type="GO" id="GO:0005783">
    <property type="term" value="C:endoplasmic reticulum"/>
    <property type="evidence" value="ECO:0007669"/>
    <property type="project" value="TreeGrafter"/>
</dbReference>
<keyword evidence="2" id="KW-1185">Reference proteome</keyword>
<name>A0A8J4RCA8_9ROSI</name>
<dbReference type="GO" id="GO:1904294">
    <property type="term" value="P:positive regulation of ERAD pathway"/>
    <property type="evidence" value="ECO:0007669"/>
    <property type="project" value="TreeGrafter"/>
</dbReference>
<accession>A0A8J4RCA8</accession>
<comment type="caution">
    <text evidence="1">The sequence shown here is derived from an EMBL/GenBank/DDBJ whole genome shotgun (WGS) entry which is preliminary data.</text>
</comment>
<dbReference type="OrthoDB" id="6779347at2759"/>
<evidence type="ECO:0000313" key="1">
    <source>
        <dbReference type="EMBL" id="KAF3961021.1"/>
    </source>
</evidence>
<organism evidence="1 2">
    <name type="scientific">Castanea mollissima</name>
    <name type="common">Chinese chestnut</name>
    <dbReference type="NCBI Taxonomy" id="60419"/>
    <lineage>
        <taxon>Eukaryota</taxon>
        <taxon>Viridiplantae</taxon>
        <taxon>Streptophyta</taxon>
        <taxon>Embryophyta</taxon>
        <taxon>Tracheophyta</taxon>
        <taxon>Spermatophyta</taxon>
        <taxon>Magnoliopsida</taxon>
        <taxon>eudicotyledons</taxon>
        <taxon>Gunneridae</taxon>
        <taxon>Pentapetalae</taxon>
        <taxon>rosids</taxon>
        <taxon>fabids</taxon>
        <taxon>Fagales</taxon>
        <taxon>Fagaceae</taxon>
        <taxon>Castanea</taxon>
    </lineage>
</organism>
<reference evidence="1" key="1">
    <citation type="submission" date="2020-03" db="EMBL/GenBank/DDBJ databases">
        <title>Castanea mollissima Vanexum genome sequencing.</title>
        <authorList>
            <person name="Staton M."/>
        </authorList>
    </citation>
    <scope>NUCLEOTIDE SEQUENCE</scope>
    <source>
        <tissue evidence="1">Leaf</tissue>
    </source>
</reference>
<dbReference type="InterPro" id="IPR036703">
    <property type="entry name" value="MOB_kinase_act_sf"/>
</dbReference>
<dbReference type="PANTHER" id="PTHR21650">
    <property type="entry name" value="MEMBRALIN/KINETOCHORE PROTEIN NUF2"/>
    <property type="match status" value="1"/>
</dbReference>